<evidence type="ECO:0000256" key="1">
    <source>
        <dbReference type="SAM" id="MobiDB-lite"/>
    </source>
</evidence>
<evidence type="ECO:0000313" key="2">
    <source>
        <dbReference type="EMBL" id="KAF8396129.1"/>
    </source>
</evidence>
<reference evidence="2 3" key="1">
    <citation type="submission" date="2020-04" db="EMBL/GenBank/DDBJ databases">
        <title>Plant Genome Project.</title>
        <authorList>
            <person name="Zhang R.-G."/>
        </authorList>
    </citation>
    <scope>NUCLEOTIDE SEQUENCE [LARGE SCALE GENOMIC DNA]</scope>
    <source>
        <strain evidence="2">YNK0</strain>
        <tissue evidence="2">Leaf</tissue>
    </source>
</reference>
<gene>
    <name evidence="2" type="ORF">HHK36_017741</name>
</gene>
<feature type="region of interest" description="Disordered" evidence="1">
    <location>
        <begin position="46"/>
        <end position="73"/>
    </location>
</feature>
<keyword evidence="3" id="KW-1185">Reference proteome</keyword>
<evidence type="ECO:0000313" key="3">
    <source>
        <dbReference type="Proteomes" id="UP000655225"/>
    </source>
</evidence>
<protein>
    <submittedName>
        <fullName evidence="2">Uncharacterized protein</fullName>
    </submittedName>
</protein>
<comment type="caution">
    <text evidence="2">The sequence shown here is derived from an EMBL/GenBank/DDBJ whole genome shotgun (WGS) entry which is preliminary data.</text>
</comment>
<dbReference type="AlphaFoldDB" id="A0A834YUR1"/>
<feature type="compositionally biased region" description="Basic and acidic residues" evidence="1">
    <location>
        <begin position="62"/>
        <end position="73"/>
    </location>
</feature>
<dbReference type="Proteomes" id="UP000655225">
    <property type="component" value="Unassembled WGS sequence"/>
</dbReference>
<name>A0A834YUR1_TETSI</name>
<organism evidence="2 3">
    <name type="scientific">Tetracentron sinense</name>
    <name type="common">Spur-leaf</name>
    <dbReference type="NCBI Taxonomy" id="13715"/>
    <lineage>
        <taxon>Eukaryota</taxon>
        <taxon>Viridiplantae</taxon>
        <taxon>Streptophyta</taxon>
        <taxon>Embryophyta</taxon>
        <taxon>Tracheophyta</taxon>
        <taxon>Spermatophyta</taxon>
        <taxon>Magnoliopsida</taxon>
        <taxon>Trochodendrales</taxon>
        <taxon>Trochodendraceae</taxon>
        <taxon>Tetracentron</taxon>
    </lineage>
</organism>
<sequence>MRRTVGSCGIAFVGLISSIKGLSKTISISRPLGMAMQLKASIASKKTTSLPPKSNKIVLGEKGNKEEKTPFGGDRKARKYVAENDDNFRDFTFKKMKVKIPTGNVGGEARDVVIGEEVRDVIIGKEARDAIINEEEEVL</sequence>
<proteinExistence type="predicted"/>
<dbReference type="EMBL" id="JABCRI010000012">
    <property type="protein sequence ID" value="KAF8396129.1"/>
    <property type="molecule type" value="Genomic_DNA"/>
</dbReference>
<accession>A0A834YUR1</accession>